<sequence length="511" mass="58779">MAAHHGGDFIDSDCSNEEEWEEQLDETYISPTSKCIFCDKEFKSADLIFIHCKNEHSFDIHKIKKKFALDCFGYIRLINFIRLKKPTINEINAATSLELWEDEKFMQPALTEDLLLTFDIESCESENEENEENDEDVILSRSEHNDLIKRIKSTETKALDTQDQLNIALTNVDKLKVLAQRYFLTEENIEDQKCVLAEDQSYFTGYSHFGIHHEMLQDQVRTEGYRDAILKNENTFKNKIILDVGCGTGILSLFSIKAGAAKCYAVDQSDIIYHAMDIVKENQLEDKIVMLKNRMEAIELEVDKVDIIISEWMGYFLFFECMFDTIIYARDKYLSPNGHILPNRCTLNIAGIDDTKKHDEIVGFWNDVYGFKMSCMKKEAIKEASIECVDANTIVTSISTIADVDIRTCSTDALEFSSSFSLIVEKTSKIVALVSYFDVFFELDNPIFFSTSPSSKPTHWKQSMFYLEEPICKTQGDTILGNITCKRNEKDPRSLLIFLDMNGKKYQYAVQ</sequence>
<evidence type="ECO:0000313" key="15">
    <source>
        <dbReference type="Proteomes" id="UP000014500"/>
    </source>
</evidence>
<feature type="domain" description="C2H2-type" evidence="13">
    <location>
        <begin position="35"/>
        <end position="56"/>
    </location>
</feature>
<evidence type="ECO:0000256" key="2">
    <source>
        <dbReference type="ARBA" id="ARBA00011925"/>
    </source>
</evidence>
<keyword evidence="15" id="KW-1185">Reference proteome</keyword>
<dbReference type="HOGENOM" id="CLU_017375_6_2_1"/>
<dbReference type="EC" id="2.1.1.319" evidence="2"/>
<accession>T1IQ17</accession>
<evidence type="ECO:0000256" key="7">
    <source>
        <dbReference type="ARBA" id="ARBA00022723"/>
    </source>
</evidence>
<evidence type="ECO:0000256" key="8">
    <source>
        <dbReference type="ARBA" id="ARBA00022771"/>
    </source>
</evidence>
<comment type="catalytic activity">
    <reaction evidence="10">
        <text>L-arginyl-[protein] + 2 S-adenosyl-L-methionine = N(omega),N(omega)-dimethyl-L-arginyl-[protein] + 2 S-adenosyl-L-homocysteine + 2 H(+)</text>
        <dbReference type="Rhea" id="RHEA:48096"/>
        <dbReference type="Rhea" id="RHEA-COMP:10532"/>
        <dbReference type="Rhea" id="RHEA-COMP:11991"/>
        <dbReference type="ChEBI" id="CHEBI:15378"/>
        <dbReference type="ChEBI" id="CHEBI:29965"/>
        <dbReference type="ChEBI" id="CHEBI:57856"/>
        <dbReference type="ChEBI" id="CHEBI:59789"/>
        <dbReference type="ChEBI" id="CHEBI:61897"/>
        <dbReference type="EC" id="2.1.1.319"/>
    </reaction>
    <physiologicalReaction direction="left-to-right" evidence="10">
        <dbReference type="Rhea" id="RHEA:48097"/>
    </physiologicalReaction>
</comment>
<dbReference type="PhylomeDB" id="T1IQ17"/>
<dbReference type="GO" id="GO:0008270">
    <property type="term" value="F:zinc ion binding"/>
    <property type="evidence" value="ECO:0007669"/>
    <property type="project" value="UniProtKB-KW"/>
</dbReference>
<evidence type="ECO:0000256" key="9">
    <source>
        <dbReference type="ARBA" id="ARBA00022833"/>
    </source>
</evidence>
<dbReference type="GO" id="GO:0032259">
    <property type="term" value="P:methylation"/>
    <property type="evidence" value="ECO:0007669"/>
    <property type="project" value="UniProtKB-KW"/>
</dbReference>
<dbReference type="Gene3D" id="2.70.160.11">
    <property type="entry name" value="Hnrnp arginine n-methyltransferase1"/>
    <property type="match status" value="1"/>
</dbReference>
<dbReference type="eggNOG" id="KOG1499">
    <property type="taxonomic scope" value="Eukaryota"/>
</dbReference>
<evidence type="ECO:0000259" key="13">
    <source>
        <dbReference type="PROSITE" id="PS00028"/>
    </source>
</evidence>
<keyword evidence="3" id="KW-0963">Cytoplasm</keyword>
<keyword evidence="6 12" id="KW-0949">S-adenosyl-L-methionine</keyword>
<reference evidence="15" key="1">
    <citation type="submission" date="2011-05" db="EMBL/GenBank/DDBJ databases">
        <authorList>
            <person name="Richards S.R."/>
            <person name="Qu J."/>
            <person name="Jiang H."/>
            <person name="Jhangiani S.N."/>
            <person name="Agravi P."/>
            <person name="Goodspeed R."/>
            <person name="Gross S."/>
            <person name="Mandapat C."/>
            <person name="Jackson L."/>
            <person name="Mathew T."/>
            <person name="Pu L."/>
            <person name="Thornton R."/>
            <person name="Saada N."/>
            <person name="Wilczek-Boney K.B."/>
            <person name="Lee S."/>
            <person name="Kovar C."/>
            <person name="Wu Y."/>
            <person name="Scherer S.E."/>
            <person name="Worley K.C."/>
            <person name="Muzny D.M."/>
            <person name="Gibbs R."/>
        </authorList>
    </citation>
    <scope>NUCLEOTIDE SEQUENCE</scope>
    <source>
        <strain evidence="15">Brora</strain>
    </source>
</reference>
<protein>
    <recommendedName>
        <fullName evidence="2">type I protein arginine methyltransferase</fullName>
        <ecNumber evidence="2">2.1.1.319</ecNumber>
    </recommendedName>
</protein>
<comment type="subcellular location">
    <subcellularLocation>
        <location evidence="1">Cytoplasm</location>
        <location evidence="1">Cytosol</location>
    </subcellularLocation>
</comment>
<dbReference type="GO" id="GO:0005634">
    <property type="term" value="C:nucleus"/>
    <property type="evidence" value="ECO:0007669"/>
    <property type="project" value="TreeGrafter"/>
</dbReference>
<proteinExistence type="predicted"/>
<dbReference type="FunFam" id="2.70.160.11:FF:000001">
    <property type="entry name" value="Blast:Protein arginine N-methyltransferase 1"/>
    <property type="match status" value="1"/>
</dbReference>
<evidence type="ECO:0000256" key="4">
    <source>
        <dbReference type="ARBA" id="ARBA00022603"/>
    </source>
</evidence>
<evidence type="ECO:0000256" key="11">
    <source>
        <dbReference type="ARBA" id="ARBA00049303"/>
    </source>
</evidence>
<dbReference type="AlphaFoldDB" id="T1IQ17"/>
<dbReference type="PANTHER" id="PTHR11006:SF53">
    <property type="entry name" value="PROTEIN ARGININE N-METHYLTRANSFERASE 3"/>
    <property type="match status" value="1"/>
</dbReference>
<dbReference type="InterPro" id="IPR025799">
    <property type="entry name" value="Arg_MeTrfase"/>
</dbReference>
<dbReference type="SUPFAM" id="SSF53335">
    <property type="entry name" value="S-adenosyl-L-methionine-dependent methyltransferases"/>
    <property type="match status" value="1"/>
</dbReference>
<evidence type="ECO:0000256" key="10">
    <source>
        <dbReference type="ARBA" id="ARBA00047384"/>
    </source>
</evidence>
<dbReference type="PROSITE" id="PS51678">
    <property type="entry name" value="SAM_MT_PRMT"/>
    <property type="match status" value="1"/>
</dbReference>
<dbReference type="Pfam" id="PF21137">
    <property type="entry name" value="ANM3_C2H2_Zf"/>
    <property type="match status" value="1"/>
</dbReference>
<dbReference type="GO" id="GO:0042054">
    <property type="term" value="F:histone methyltransferase activity"/>
    <property type="evidence" value="ECO:0007669"/>
    <property type="project" value="TreeGrafter"/>
</dbReference>
<keyword evidence="4 12" id="KW-0489">Methyltransferase</keyword>
<keyword evidence="5 12" id="KW-0808">Transferase</keyword>
<dbReference type="InterPro" id="IPR029063">
    <property type="entry name" value="SAM-dependent_MTases_sf"/>
</dbReference>
<evidence type="ECO:0000256" key="12">
    <source>
        <dbReference type="PROSITE-ProRule" id="PRU01015"/>
    </source>
</evidence>
<evidence type="ECO:0000256" key="5">
    <source>
        <dbReference type="ARBA" id="ARBA00022679"/>
    </source>
</evidence>
<keyword evidence="9" id="KW-0862">Zinc</keyword>
<dbReference type="PANTHER" id="PTHR11006">
    <property type="entry name" value="PROTEIN ARGININE N-METHYLTRANSFERASE"/>
    <property type="match status" value="1"/>
</dbReference>
<dbReference type="PROSITE" id="PS00028">
    <property type="entry name" value="ZINC_FINGER_C2H2_1"/>
    <property type="match status" value="1"/>
</dbReference>
<dbReference type="STRING" id="126957.T1IQ17"/>
<dbReference type="EnsemblMetazoa" id="SMAR003124-RA">
    <property type="protein sequence ID" value="SMAR003124-PA"/>
    <property type="gene ID" value="SMAR003124"/>
</dbReference>
<evidence type="ECO:0000256" key="6">
    <source>
        <dbReference type="ARBA" id="ARBA00022691"/>
    </source>
</evidence>
<dbReference type="InterPro" id="IPR049482">
    <property type="entry name" value="ANM3-like_C2H2_Zf"/>
</dbReference>
<evidence type="ECO:0000256" key="3">
    <source>
        <dbReference type="ARBA" id="ARBA00022490"/>
    </source>
</evidence>
<evidence type="ECO:0000313" key="14">
    <source>
        <dbReference type="EnsemblMetazoa" id="SMAR003124-PA"/>
    </source>
</evidence>
<dbReference type="Pfam" id="PF06325">
    <property type="entry name" value="PrmA"/>
    <property type="match status" value="1"/>
</dbReference>
<dbReference type="FunFam" id="3.40.50.150:FF:000003">
    <property type="entry name" value="Blast:Protein arginine N-methyltransferase 1"/>
    <property type="match status" value="1"/>
</dbReference>
<dbReference type="EMBL" id="JH431273">
    <property type="status" value="NOT_ANNOTATED_CDS"/>
    <property type="molecule type" value="Genomic_DNA"/>
</dbReference>
<comment type="catalytic activity">
    <reaction evidence="11">
        <text>L-arginyl-[protein] + S-adenosyl-L-methionine = N(omega)-methyl-L-arginyl-[protein] + S-adenosyl-L-homocysteine + H(+)</text>
        <dbReference type="Rhea" id="RHEA:48100"/>
        <dbReference type="Rhea" id="RHEA-COMP:10532"/>
        <dbReference type="Rhea" id="RHEA-COMP:11990"/>
        <dbReference type="ChEBI" id="CHEBI:15378"/>
        <dbReference type="ChEBI" id="CHEBI:29965"/>
        <dbReference type="ChEBI" id="CHEBI:57856"/>
        <dbReference type="ChEBI" id="CHEBI:59789"/>
        <dbReference type="ChEBI" id="CHEBI:65280"/>
    </reaction>
    <physiologicalReaction direction="left-to-right" evidence="11">
        <dbReference type="Rhea" id="RHEA:48101"/>
    </physiologicalReaction>
</comment>
<evidence type="ECO:0000256" key="1">
    <source>
        <dbReference type="ARBA" id="ARBA00004514"/>
    </source>
</evidence>
<dbReference type="Proteomes" id="UP000014500">
    <property type="component" value="Unassembled WGS sequence"/>
</dbReference>
<dbReference type="GO" id="GO:0005829">
    <property type="term" value="C:cytosol"/>
    <property type="evidence" value="ECO:0007669"/>
    <property type="project" value="UniProtKB-SubCell"/>
</dbReference>
<dbReference type="GO" id="GO:0035242">
    <property type="term" value="F:protein-arginine omega-N asymmetric methyltransferase activity"/>
    <property type="evidence" value="ECO:0007669"/>
    <property type="project" value="UniProtKB-EC"/>
</dbReference>
<reference evidence="14" key="2">
    <citation type="submission" date="2015-02" db="UniProtKB">
        <authorList>
            <consortium name="EnsemblMetazoa"/>
        </authorList>
    </citation>
    <scope>IDENTIFICATION</scope>
</reference>
<name>T1IQ17_STRMM</name>
<dbReference type="CDD" id="cd02440">
    <property type="entry name" value="AdoMet_MTases"/>
    <property type="match status" value="1"/>
</dbReference>
<dbReference type="SUPFAM" id="SSF57667">
    <property type="entry name" value="beta-beta-alpha zinc fingers"/>
    <property type="match status" value="1"/>
</dbReference>
<organism evidence="14 15">
    <name type="scientific">Strigamia maritima</name>
    <name type="common">European centipede</name>
    <name type="synonym">Geophilus maritimus</name>
    <dbReference type="NCBI Taxonomy" id="126957"/>
    <lineage>
        <taxon>Eukaryota</taxon>
        <taxon>Metazoa</taxon>
        <taxon>Ecdysozoa</taxon>
        <taxon>Arthropoda</taxon>
        <taxon>Myriapoda</taxon>
        <taxon>Chilopoda</taxon>
        <taxon>Pleurostigmophora</taxon>
        <taxon>Geophilomorpha</taxon>
        <taxon>Linotaeniidae</taxon>
        <taxon>Strigamia</taxon>
    </lineage>
</organism>
<dbReference type="Gene3D" id="3.40.50.150">
    <property type="entry name" value="Vaccinia Virus protein VP39"/>
    <property type="match status" value="1"/>
</dbReference>
<dbReference type="InterPro" id="IPR055135">
    <property type="entry name" value="PRMT_dom"/>
</dbReference>
<dbReference type="Pfam" id="PF22528">
    <property type="entry name" value="PRMT_C"/>
    <property type="match status" value="1"/>
</dbReference>
<keyword evidence="7" id="KW-0479">Metal-binding</keyword>
<dbReference type="InterPro" id="IPR036236">
    <property type="entry name" value="Znf_C2H2_sf"/>
</dbReference>
<keyword evidence="8" id="KW-0863">Zinc-finger</keyword>
<dbReference type="OMA" id="MAPSQCK"/>
<dbReference type="InterPro" id="IPR013087">
    <property type="entry name" value="Znf_C2H2_type"/>
</dbReference>